<reference evidence="2" key="1">
    <citation type="submission" date="2023-11" db="EMBL/GenBank/DDBJ databases">
        <authorList>
            <person name="De Vega J J."/>
            <person name="De Vega J J."/>
        </authorList>
    </citation>
    <scope>NUCLEOTIDE SEQUENCE</scope>
</reference>
<comment type="caution">
    <text evidence="2">The sequence shown here is derived from an EMBL/GenBank/DDBJ whole genome shotgun (WGS) entry which is preliminary data.</text>
</comment>
<feature type="compositionally biased region" description="Basic and acidic residues" evidence="1">
    <location>
        <begin position="123"/>
        <end position="136"/>
    </location>
</feature>
<protein>
    <submittedName>
        <fullName evidence="2">Uncharacterized protein</fullName>
    </submittedName>
</protein>
<feature type="compositionally biased region" description="Polar residues" evidence="1">
    <location>
        <begin position="193"/>
        <end position="204"/>
    </location>
</feature>
<accession>A0AAD2K093</accession>
<feature type="region of interest" description="Disordered" evidence="1">
    <location>
        <begin position="123"/>
        <end position="156"/>
    </location>
</feature>
<gene>
    <name evidence="2" type="ORF">MYCIT1_LOCUS15522</name>
</gene>
<evidence type="ECO:0000256" key="1">
    <source>
        <dbReference type="SAM" id="MobiDB-lite"/>
    </source>
</evidence>
<organism evidence="2 3">
    <name type="scientific">Mycena citricolor</name>
    <dbReference type="NCBI Taxonomy" id="2018698"/>
    <lineage>
        <taxon>Eukaryota</taxon>
        <taxon>Fungi</taxon>
        <taxon>Dikarya</taxon>
        <taxon>Basidiomycota</taxon>
        <taxon>Agaricomycotina</taxon>
        <taxon>Agaricomycetes</taxon>
        <taxon>Agaricomycetidae</taxon>
        <taxon>Agaricales</taxon>
        <taxon>Marasmiineae</taxon>
        <taxon>Mycenaceae</taxon>
        <taxon>Mycena</taxon>
    </lineage>
</organism>
<evidence type="ECO:0000313" key="3">
    <source>
        <dbReference type="Proteomes" id="UP001295794"/>
    </source>
</evidence>
<feature type="region of interest" description="Disordered" evidence="1">
    <location>
        <begin position="28"/>
        <end position="65"/>
    </location>
</feature>
<evidence type="ECO:0000313" key="2">
    <source>
        <dbReference type="EMBL" id="CAK5270806.1"/>
    </source>
</evidence>
<keyword evidence="3" id="KW-1185">Reference proteome</keyword>
<dbReference type="AlphaFoldDB" id="A0AAD2K093"/>
<feature type="non-terminal residue" evidence="2">
    <location>
        <position position="1"/>
    </location>
</feature>
<name>A0AAD2K093_9AGAR</name>
<proteinExistence type="predicted"/>
<dbReference type="EMBL" id="CAVNYO010000169">
    <property type="protein sequence ID" value="CAK5270806.1"/>
    <property type="molecule type" value="Genomic_DNA"/>
</dbReference>
<feature type="compositionally biased region" description="Pro residues" evidence="1">
    <location>
        <begin position="37"/>
        <end position="57"/>
    </location>
</feature>
<dbReference type="Proteomes" id="UP001295794">
    <property type="component" value="Unassembled WGS sequence"/>
</dbReference>
<feature type="region of interest" description="Disordered" evidence="1">
    <location>
        <begin position="175"/>
        <end position="204"/>
    </location>
</feature>
<sequence length="204" mass="21283">HVDPFQKARTHATQSSCLLVHLSDEEGSIDVTGHTDQPPPLPPHHPPPALPASSLPPEPHKYWGTADAQDCASRRLSASQIRYPFTVGNVGRACAATLTICSFGGVVGAVESTELCVVADEADARSEDESSEHDELSESDGALGGTTGTAAGAEKAATASTTNTSICCTCRRNSCSVGRSSGSRSKHARNNAVAGSTRRSFVRR</sequence>